<evidence type="ECO:0000256" key="6">
    <source>
        <dbReference type="RuleBase" id="RU361206"/>
    </source>
</evidence>
<keyword evidence="5 6" id="KW-0472">Membrane</keyword>
<evidence type="ECO:0000256" key="3">
    <source>
        <dbReference type="ARBA" id="ARBA00022692"/>
    </source>
</evidence>
<dbReference type="GO" id="GO:0009306">
    <property type="term" value="P:protein secretion"/>
    <property type="evidence" value="ECO:0007669"/>
    <property type="project" value="TreeGrafter"/>
</dbReference>
<evidence type="ECO:0000256" key="4">
    <source>
        <dbReference type="ARBA" id="ARBA00022989"/>
    </source>
</evidence>
<dbReference type="GeneID" id="110978543"/>
<feature type="transmembrane region" description="Helical" evidence="6">
    <location>
        <begin position="30"/>
        <end position="48"/>
    </location>
</feature>
<dbReference type="RefSeq" id="XP_022089311.1">
    <property type="nucleotide sequence ID" value="XM_022233619.1"/>
</dbReference>
<feature type="transmembrane region" description="Helical" evidence="6">
    <location>
        <begin position="54"/>
        <end position="72"/>
    </location>
</feature>
<dbReference type="PANTHER" id="PTHR13019">
    <property type="entry name" value="GOLGI APPARATUS MEMBRANE PROTEIN TVP23"/>
    <property type="match status" value="1"/>
</dbReference>
<accession>A0A8B7YCA0</accession>
<dbReference type="GO" id="GO:0016192">
    <property type="term" value="P:vesicle-mediated transport"/>
    <property type="evidence" value="ECO:0007669"/>
    <property type="project" value="TreeGrafter"/>
</dbReference>
<evidence type="ECO:0000256" key="1">
    <source>
        <dbReference type="ARBA" id="ARBA00004141"/>
    </source>
</evidence>
<evidence type="ECO:0000256" key="2">
    <source>
        <dbReference type="ARBA" id="ARBA00005467"/>
    </source>
</evidence>
<comment type="similarity">
    <text evidence="2 6">Belongs to the TVP23 family.</text>
</comment>
<name>A0A8B7YCA0_ACAPL</name>
<evidence type="ECO:0000313" key="8">
    <source>
        <dbReference type="RefSeq" id="XP_022089311.1"/>
    </source>
</evidence>
<dbReference type="Pfam" id="PF05832">
    <property type="entry name" value="DUF846"/>
    <property type="match status" value="1"/>
</dbReference>
<evidence type="ECO:0000313" key="7">
    <source>
        <dbReference type="Proteomes" id="UP000694845"/>
    </source>
</evidence>
<keyword evidence="3 6" id="KW-0812">Transmembrane</keyword>
<proteinExistence type="inferred from homology"/>
<organism evidence="7 8">
    <name type="scientific">Acanthaster planci</name>
    <name type="common">Crown-of-thorns starfish</name>
    <dbReference type="NCBI Taxonomy" id="133434"/>
    <lineage>
        <taxon>Eukaryota</taxon>
        <taxon>Metazoa</taxon>
        <taxon>Echinodermata</taxon>
        <taxon>Eleutherozoa</taxon>
        <taxon>Asterozoa</taxon>
        <taxon>Asteroidea</taxon>
        <taxon>Valvatacea</taxon>
        <taxon>Valvatida</taxon>
        <taxon>Acanthasteridae</taxon>
        <taxon>Acanthaster</taxon>
    </lineage>
</organism>
<dbReference type="GO" id="GO:0000139">
    <property type="term" value="C:Golgi membrane"/>
    <property type="evidence" value="ECO:0007669"/>
    <property type="project" value="TreeGrafter"/>
</dbReference>
<sequence length="204" mass="23633">MASLDDTEDVALDFGSEDDWRRKRAIRYPAAAFFHLFFRVGALVSYLFCNLYSNSFIVDFVVILFFVSLDFWTVKNITGRLLVGLRWWNHIDDDGTSHWVYESRKGSKKNTETATESRLFWLGLVIFPLMWVIFVFSNLFTFRFAWLVVTIVALVLNVANLFGYIRCKVSSRKQLSSMATQFLGQQVMSRAMTSTIRPSTETVQ</sequence>
<dbReference type="InterPro" id="IPR008564">
    <property type="entry name" value="TVP23-like"/>
</dbReference>
<comment type="subcellular location">
    <subcellularLocation>
        <location evidence="1 6">Membrane</location>
        <topology evidence="1 6">Multi-pass membrane protein</topology>
    </subcellularLocation>
</comment>
<keyword evidence="7" id="KW-1185">Reference proteome</keyword>
<feature type="transmembrane region" description="Helical" evidence="6">
    <location>
        <begin position="119"/>
        <end position="138"/>
    </location>
</feature>
<dbReference type="AlphaFoldDB" id="A0A8B7YCA0"/>
<keyword evidence="4 6" id="KW-1133">Transmembrane helix</keyword>
<reference evidence="8" key="1">
    <citation type="submission" date="2025-08" db="UniProtKB">
        <authorList>
            <consortium name="RefSeq"/>
        </authorList>
    </citation>
    <scope>IDENTIFICATION</scope>
</reference>
<dbReference type="PANTHER" id="PTHR13019:SF25">
    <property type="entry name" value="GOLGI APPARATUS MEMBRANE PROTEIN TVP23 HOMOLOG"/>
    <property type="match status" value="1"/>
</dbReference>
<dbReference type="KEGG" id="aplc:110978543"/>
<dbReference type="OMA" id="FEWMIVA"/>
<dbReference type="Proteomes" id="UP000694845">
    <property type="component" value="Unplaced"/>
</dbReference>
<gene>
    <name evidence="8" type="primary">LOC110978543</name>
</gene>
<feature type="transmembrane region" description="Helical" evidence="6">
    <location>
        <begin position="144"/>
        <end position="165"/>
    </location>
</feature>
<evidence type="ECO:0000256" key="5">
    <source>
        <dbReference type="ARBA" id="ARBA00023136"/>
    </source>
</evidence>
<dbReference type="OrthoDB" id="2151161at2759"/>
<protein>
    <recommendedName>
        <fullName evidence="6">Golgi apparatus membrane protein TVP23 homolog</fullName>
    </recommendedName>
</protein>